<protein>
    <submittedName>
        <fullName evidence="2">Uncharacterized protein</fullName>
    </submittedName>
</protein>
<keyword evidence="3" id="KW-1185">Reference proteome</keyword>
<dbReference type="Proteomes" id="UP000594263">
    <property type="component" value="Unplaced"/>
</dbReference>
<name>A0A7N0TC03_KALFE</name>
<evidence type="ECO:0000313" key="3">
    <source>
        <dbReference type="Proteomes" id="UP000594263"/>
    </source>
</evidence>
<proteinExistence type="predicted"/>
<organism evidence="2 3">
    <name type="scientific">Kalanchoe fedtschenkoi</name>
    <name type="common">Lavender scallops</name>
    <name type="synonym">South American air plant</name>
    <dbReference type="NCBI Taxonomy" id="63787"/>
    <lineage>
        <taxon>Eukaryota</taxon>
        <taxon>Viridiplantae</taxon>
        <taxon>Streptophyta</taxon>
        <taxon>Embryophyta</taxon>
        <taxon>Tracheophyta</taxon>
        <taxon>Spermatophyta</taxon>
        <taxon>Magnoliopsida</taxon>
        <taxon>eudicotyledons</taxon>
        <taxon>Gunneridae</taxon>
        <taxon>Pentapetalae</taxon>
        <taxon>Saxifragales</taxon>
        <taxon>Crassulaceae</taxon>
        <taxon>Kalanchoe</taxon>
    </lineage>
</organism>
<evidence type="ECO:0000256" key="1">
    <source>
        <dbReference type="SAM" id="MobiDB-lite"/>
    </source>
</evidence>
<dbReference type="EnsemblPlants" id="Kaladp0032s0144.1.v1.1">
    <property type="protein sequence ID" value="Kaladp0032s0144.1.v1.1"/>
    <property type="gene ID" value="Kaladp0032s0144.v1.1"/>
</dbReference>
<accession>A0A7N0TC03</accession>
<dbReference type="AlphaFoldDB" id="A0A7N0TC03"/>
<evidence type="ECO:0000313" key="2">
    <source>
        <dbReference type="EnsemblPlants" id="Kaladp0032s0144.1.v1.1"/>
    </source>
</evidence>
<dbReference type="Gramene" id="Kaladp0032s0144.1.v1.1">
    <property type="protein sequence ID" value="Kaladp0032s0144.1.v1.1"/>
    <property type="gene ID" value="Kaladp0032s0144.v1.1"/>
</dbReference>
<sequence length="172" mass="19194">MLLIISRSASSRPVFRVRHRAWRIISTKFFDVDLSRNGKCCSENGGQFRCNETRQSVFPIASSSIAQMFGLISYYTFSLPLTQTQTTPLSLSPLPSRARRTPLTPDDEPPRSRLVLRRGRSHSAAQSLCQESNLTPLPAHLPSLTPSTLHSPIIILLSRIAPAKLVNQLRCL</sequence>
<feature type="region of interest" description="Disordered" evidence="1">
    <location>
        <begin position="86"/>
        <end position="112"/>
    </location>
</feature>
<reference evidence="2" key="1">
    <citation type="submission" date="2021-01" db="UniProtKB">
        <authorList>
            <consortium name="EnsemblPlants"/>
        </authorList>
    </citation>
    <scope>IDENTIFICATION</scope>
</reference>
<feature type="compositionally biased region" description="Low complexity" evidence="1">
    <location>
        <begin position="86"/>
        <end position="104"/>
    </location>
</feature>